<dbReference type="NCBIfam" id="TIGR02058">
    <property type="entry name" value="lin0512_fam"/>
    <property type="match status" value="1"/>
</dbReference>
<dbReference type="InterPro" id="IPR037103">
    <property type="entry name" value="Tubulin/FtsZ-like_C"/>
</dbReference>
<sequence length="120" mass="12827">MSAKRFIIEMGMGIDQHGQDPTVAAARAVRDAIGHNAIPGLWEVAGLSHPNEMIVQVEVAVPFPDQVREAEVLAVLPFGQKSLTVKEGGMVVAGKAIPELQDRNDDMYIANAAVTIVIPD</sequence>
<comment type="caution">
    <text evidence="3">The sequence shown here is derived from an EMBL/GenBank/DDBJ whole genome shotgun (WGS) entry which is preliminary data.</text>
</comment>
<name>A0ABD4T4G2_9CYAN</name>
<dbReference type="Proteomes" id="UP000031561">
    <property type="component" value="Unassembled WGS sequence"/>
</dbReference>
<dbReference type="Gene3D" id="3.30.1330.20">
    <property type="entry name" value="Tubulin/FtsZ, C-terminal domain"/>
    <property type="match status" value="1"/>
</dbReference>
<accession>A0ABD4T4G2</accession>
<keyword evidence="4" id="KW-1185">Reference proteome</keyword>
<dbReference type="RefSeq" id="WP_166282497.1">
    <property type="nucleotide sequence ID" value="NZ_JTHE03000066.1"/>
</dbReference>
<gene>
    <name evidence="3" type="ORF">QQ91_0012365</name>
</gene>
<dbReference type="InterPro" id="IPR011719">
    <property type="entry name" value="CHP02058"/>
</dbReference>
<dbReference type="PANTHER" id="PTHR34784:SF1">
    <property type="entry name" value="50S RIBOSOMAL PROTEIN L34"/>
    <property type="match status" value="1"/>
</dbReference>
<keyword evidence="2" id="KW-0342">GTP-binding</keyword>
<evidence type="ECO:0000313" key="3">
    <source>
        <dbReference type="EMBL" id="MCM1983612.1"/>
    </source>
</evidence>
<evidence type="ECO:0000313" key="4">
    <source>
        <dbReference type="Proteomes" id="UP000031561"/>
    </source>
</evidence>
<evidence type="ECO:0000256" key="2">
    <source>
        <dbReference type="ARBA" id="ARBA00023134"/>
    </source>
</evidence>
<protein>
    <submittedName>
        <fullName evidence="3">Lin0512 family protein</fullName>
    </submittedName>
</protein>
<dbReference type="Pfam" id="PF09585">
    <property type="entry name" value="Lin0512_fam"/>
    <property type="match status" value="1"/>
</dbReference>
<keyword evidence="1" id="KW-0547">Nucleotide-binding</keyword>
<reference evidence="3 4" key="1">
    <citation type="journal article" date="2015" name="Genome Announc.">
        <title>Draft Genome Sequence of Filamentous Marine Cyanobacterium Lyngbya confervoides Strain BDU141951.</title>
        <authorList>
            <person name="Chandrababunaidu M.M."/>
            <person name="Sen D."/>
            <person name="Tripathy S."/>
        </authorList>
    </citation>
    <scope>NUCLEOTIDE SEQUENCE [LARGE SCALE GENOMIC DNA]</scope>
    <source>
        <strain evidence="3 4">BDU141951</strain>
    </source>
</reference>
<dbReference type="GO" id="GO:0005525">
    <property type="term" value="F:GTP binding"/>
    <property type="evidence" value="ECO:0007669"/>
    <property type="project" value="UniProtKB-KW"/>
</dbReference>
<organism evidence="3 4">
    <name type="scientific">Lyngbya confervoides BDU141951</name>
    <dbReference type="NCBI Taxonomy" id="1574623"/>
    <lineage>
        <taxon>Bacteria</taxon>
        <taxon>Bacillati</taxon>
        <taxon>Cyanobacteriota</taxon>
        <taxon>Cyanophyceae</taxon>
        <taxon>Oscillatoriophycideae</taxon>
        <taxon>Oscillatoriales</taxon>
        <taxon>Microcoleaceae</taxon>
        <taxon>Lyngbya</taxon>
    </lineage>
</organism>
<proteinExistence type="predicted"/>
<dbReference type="EMBL" id="JTHE03000066">
    <property type="protein sequence ID" value="MCM1983612.1"/>
    <property type="molecule type" value="Genomic_DNA"/>
</dbReference>
<dbReference type="AlphaFoldDB" id="A0ABD4T4G2"/>
<dbReference type="PANTHER" id="PTHR34784">
    <property type="entry name" value="50S RIBOSOMAL PROTEIN L34"/>
    <property type="match status" value="1"/>
</dbReference>
<evidence type="ECO:0000256" key="1">
    <source>
        <dbReference type="ARBA" id="ARBA00022741"/>
    </source>
</evidence>